<organism evidence="3 4">
    <name type="scientific">Debaryomyces fabryi</name>
    <dbReference type="NCBI Taxonomy" id="58627"/>
    <lineage>
        <taxon>Eukaryota</taxon>
        <taxon>Fungi</taxon>
        <taxon>Dikarya</taxon>
        <taxon>Ascomycota</taxon>
        <taxon>Saccharomycotina</taxon>
        <taxon>Pichiomycetes</taxon>
        <taxon>Debaryomycetaceae</taxon>
        <taxon>Debaryomyces</taxon>
    </lineage>
</organism>
<dbReference type="EMBL" id="LMYN01000188">
    <property type="protein sequence ID" value="KRZ98964.1"/>
    <property type="molecule type" value="Genomic_DNA"/>
</dbReference>
<evidence type="ECO:0000313" key="3">
    <source>
        <dbReference type="EMBL" id="KRZ98964.1"/>
    </source>
</evidence>
<evidence type="ECO:0000256" key="2">
    <source>
        <dbReference type="ARBA" id="ARBA00014286"/>
    </source>
</evidence>
<sequence length="342" mass="39613">MISVFRPFSLSNGIGDQPGHGLSSFSHTIENLTRDTEIKPLHSHNDYWRKQPLFDALSYGCQSIEGDIWYFPETYEVERTVTETTRSGRENTRLTTSTFENNEIYVGHNQVYLDPSLTLSKLYLDPLYRFLQYSNPQFIYENKNPVTEDFDSKHGVFYNSPETPLYFWLDFKTDPLKTYQALKPLLQPFIDQGFLAHFDSVKNKFIPGPLIITITGNSPVEEIEKESIRYVFIDAPLKLFTSETPSEDLERYSKLSIIASGSMQELLGEESYASAKTRDLNVNDEKDLEKYFQTAHKYNLKTRIWGGVTWPNYLRNSHLKTLWKLGCDLLNVDNLKDASEVF</sequence>
<protein>
    <recommendedName>
        <fullName evidence="2">Altered inheritance of mitochondria protein 6</fullName>
    </recommendedName>
</protein>
<dbReference type="Proteomes" id="UP000054251">
    <property type="component" value="Unassembled WGS sequence"/>
</dbReference>
<dbReference type="SUPFAM" id="SSF51695">
    <property type="entry name" value="PLC-like phosphodiesterases"/>
    <property type="match status" value="1"/>
</dbReference>
<evidence type="ECO:0000313" key="4">
    <source>
        <dbReference type="Proteomes" id="UP000054251"/>
    </source>
</evidence>
<dbReference type="PANTHER" id="PTHR31571">
    <property type="entry name" value="ALTERED INHERITANCE OF MITOCHONDRIA PROTEIN 6"/>
    <property type="match status" value="1"/>
</dbReference>
<dbReference type="CDD" id="cd08577">
    <property type="entry name" value="PI-PLCc_GDPD_SF_unchar3"/>
    <property type="match status" value="1"/>
</dbReference>
<dbReference type="OrthoDB" id="4153866at2759"/>
<dbReference type="PANTHER" id="PTHR31571:SF1">
    <property type="entry name" value="ALTERED INHERITANCE OF MITOCHONDRIA PROTEIN 6"/>
    <property type="match status" value="1"/>
</dbReference>
<dbReference type="InterPro" id="IPR017946">
    <property type="entry name" value="PLC-like_Pdiesterase_TIM-brl"/>
</dbReference>
<comment type="caution">
    <text evidence="3">The sequence shown here is derived from an EMBL/GenBank/DDBJ whole genome shotgun (WGS) entry which is preliminary data.</text>
</comment>
<dbReference type="RefSeq" id="XP_015465067.1">
    <property type="nucleotide sequence ID" value="XM_015614112.1"/>
</dbReference>
<dbReference type="InterPro" id="IPR051236">
    <property type="entry name" value="HAT_RTT109-like"/>
</dbReference>
<dbReference type="GO" id="GO:0008081">
    <property type="term" value="F:phosphoric diester hydrolase activity"/>
    <property type="evidence" value="ECO:0007669"/>
    <property type="project" value="InterPro"/>
</dbReference>
<evidence type="ECO:0000256" key="1">
    <source>
        <dbReference type="ARBA" id="ARBA00008858"/>
    </source>
</evidence>
<dbReference type="AlphaFoldDB" id="A0A0V1PS25"/>
<keyword evidence="4" id="KW-1185">Reference proteome</keyword>
<accession>A0A0V1PS25</accession>
<comment type="similarity">
    <text evidence="1">Belongs to the AIM6 family.</text>
</comment>
<name>A0A0V1PS25_9ASCO</name>
<dbReference type="GeneID" id="26842292"/>
<dbReference type="GO" id="GO:0006629">
    <property type="term" value="P:lipid metabolic process"/>
    <property type="evidence" value="ECO:0007669"/>
    <property type="project" value="InterPro"/>
</dbReference>
<gene>
    <name evidence="3" type="ORF">AC631_05283</name>
</gene>
<dbReference type="InterPro" id="IPR039559">
    <property type="entry name" value="AIM6_PI-PLC-like_dom"/>
</dbReference>
<proteinExistence type="inferred from homology"/>
<reference evidence="3 4" key="1">
    <citation type="submission" date="2015-11" db="EMBL/GenBank/DDBJ databases">
        <title>The genome of Debaryomyces fabryi.</title>
        <authorList>
            <person name="Tafer H."/>
            <person name="Lopandic K."/>
        </authorList>
    </citation>
    <scope>NUCLEOTIDE SEQUENCE [LARGE SCALE GENOMIC DNA]</scope>
    <source>
        <strain evidence="3 4">CBS 789</strain>
    </source>
</reference>